<evidence type="ECO:0000313" key="2">
    <source>
        <dbReference type="EMBL" id="EXC01424.1"/>
    </source>
</evidence>
<organism evidence="2 3">
    <name type="scientific">Morus notabilis</name>
    <dbReference type="NCBI Taxonomy" id="981085"/>
    <lineage>
        <taxon>Eukaryota</taxon>
        <taxon>Viridiplantae</taxon>
        <taxon>Streptophyta</taxon>
        <taxon>Embryophyta</taxon>
        <taxon>Tracheophyta</taxon>
        <taxon>Spermatophyta</taxon>
        <taxon>Magnoliopsida</taxon>
        <taxon>eudicotyledons</taxon>
        <taxon>Gunneridae</taxon>
        <taxon>Pentapetalae</taxon>
        <taxon>rosids</taxon>
        <taxon>fabids</taxon>
        <taxon>Rosales</taxon>
        <taxon>Moraceae</taxon>
        <taxon>Moreae</taxon>
        <taxon>Morus</taxon>
    </lineage>
</organism>
<reference evidence="3" key="1">
    <citation type="submission" date="2013-01" db="EMBL/GenBank/DDBJ databases">
        <title>Draft Genome Sequence of a Mulberry Tree, Morus notabilis C.K. Schneid.</title>
        <authorList>
            <person name="He N."/>
            <person name="Zhao S."/>
        </authorList>
    </citation>
    <scope>NUCLEOTIDE SEQUENCE</scope>
</reference>
<dbReference type="Proteomes" id="UP000030645">
    <property type="component" value="Unassembled WGS sequence"/>
</dbReference>
<feature type="region of interest" description="Disordered" evidence="1">
    <location>
        <begin position="70"/>
        <end position="93"/>
    </location>
</feature>
<proteinExistence type="predicted"/>
<evidence type="ECO:0000256" key="1">
    <source>
        <dbReference type="SAM" id="MobiDB-lite"/>
    </source>
</evidence>
<dbReference type="AlphaFoldDB" id="W9RP38"/>
<protein>
    <submittedName>
        <fullName evidence="2">Uncharacterized protein</fullName>
    </submittedName>
</protein>
<feature type="compositionally biased region" description="Basic and acidic residues" evidence="1">
    <location>
        <begin position="24"/>
        <end position="39"/>
    </location>
</feature>
<accession>W9RP38</accession>
<keyword evidence="3" id="KW-1185">Reference proteome</keyword>
<name>W9RP38_9ROSA</name>
<evidence type="ECO:0000313" key="3">
    <source>
        <dbReference type="Proteomes" id="UP000030645"/>
    </source>
</evidence>
<sequence length="149" mass="16520">MEETTERSGGIEKKKKQRWRKQRSGAEELRRRRSGDEKNNNNNKIDLPPWSPASIQVELQRALFLPSATRPPHVTAVGSHPQHHALSPSSARRSLPFALPTPLVDAVELTDARPGFCCTANAESVGTVVDDGDAADRWEQVEFVATLWG</sequence>
<dbReference type="EMBL" id="KE345330">
    <property type="protein sequence ID" value="EXC01424.1"/>
    <property type="molecule type" value="Genomic_DNA"/>
</dbReference>
<feature type="region of interest" description="Disordered" evidence="1">
    <location>
        <begin position="1"/>
        <end position="51"/>
    </location>
</feature>
<gene>
    <name evidence="2" type="ORF">L484_021995</name>
</gene>
<feature type="compositionally biased region" description="Basic and acidic residues" evidence="1">
    <location>
        <begin position="1"/>
        <end position="12"/>
    </location>
</feature>
<feature type="compositionally biased region" description="Basic residues" evidence="1">
    <location>
        <begin position="13"/>
        <end position="23"/>
    </location>
</feature>